<accession>A0A9P1N6V4</accession>
<dbReference type="InterPro" id="IPR029162">
    <property type="entry name" value="InaF-motif"/>
</dbReference>
<comment type="caution">
    <text evidence="3">The sequence shown here is derived from an EMBL/GenBank/DDBJ whole genome shotgun (WGS) entry which is preliminary data.</text>
</comment>
<evidence type="ECO:0000256" key="2">
    <source>
        <dbReference type="SAM" id="Phobius"/>
    </source>
</evidence>
<evidence type="ECO:0000313" key="4">
    <source>
        <dbReference type="Proteomes" id="UP001152747"/>
    </source>
</evidence>
<evidence type="ECO:0000313" key="3">
    <source>
        <dbReference type="EMBL" id="CAI5452019.1"/>
    </source>
</evidence>
<dbReference type="PANTHER" id="PTHR34929:SF1">
    <property type="entry name" value="INAF MOTIF CONTAINING 2"/>
    <property type="match status" value="1"/>
</dbReference>
<proteinExistence type="predicted"/>
<evidence type="ECO:0000256" key="1">
    <source>
        <dbReference type="SAM" id="MobiDB-lite"/>
    </source>
</evidence>
<dbReference type="AlphaFoldDB" id="A0A9P1N6V4"/>
<keyword evidence="2" id="KW-0812">Transmembrane</keyword>
<feature type="transmembrane region" description="Helical" evidence="2">
    <location>
        <begin position="65"/>
        <end position="91"/>
    </location>
</feature>
<dbReference type="OrthoDB" id="8113027at2759"/>
<keyword evidence="2" id="KW-0472">Membrane</keyword>
<organism evidence="3 4">
    <name type="scientific">Caenorhabditis angaria</name>
    <dbReference type="NCBI Taxonomy" id="860376"/>
    <lineage>
        <taxon>Eukaryota</taxon>
        <taxon>Metazoa</taxon>
        <taxon>Ecdysozoa</taxon>
        <taxon>Nematoda</taxon>
        <taxon>Chromadorea</taxon>
        <taxon>Rhabditida</taxon>
        <taxon>Rhabditina</taxon>
        <taxon>Rhabditomorpha</taxon>
        <taxon>Rhabditoidea</taxon>
        <taxon>Rhabditidae</taxon>
        <taxon>Peloderinae</taxon>
        <taxon>Caenorhabditis</taxon>
    </lineage>
</organism>
<dbReference type="EMBL" id="CANHGI010000005">
    <property type="protein sequence ID" value="CAI5452019.1"/>
    <property type="molecule type" value="Genomic_DNA"/>
</dbReference>
<dbReference type="Proteomes" id="UP001152747">
    <property type="component" value="Unassembled WGS sequence"/>
</dbReference>
<keyword evidence="2" id="KW-1133">Transmembrane helix</keyword>
<name>A0A9P1N6V4_9PELO</name>
<protein>
    <submittedName>
        <fullName evidence="3">Uncharacterized protein</fullName>
    </submittedName>
</protein>
<reference evidence="3" key="1">
    <citation type="submission" date="2022-11" db="EMBL/GenBank/DDBJ databases">
        <authorList>
            <person name="Kikuchi T."/>
        </authorList>
    </citation>
    <scope>NUCLEOTIDE SEQUENCE</scope>
    <source>
        <strain evidence="3">PS1010</strain>
    </source>
</reference>
<gene>
    <name evidence="3" type="ORF">CAMP_LOCUS14656</name>
</gene>
<dbReference type="PANTHER" id="PTHR34929">
    <property type="entry name" value="ZGC:153157"/>
    <property type="match status" value="1"/>
</dbReference>
<dbReference type="Pfam" id="PF15018">
    <property type="entry name" value="InaF-motif"/>
    <property type="match status" value="1"/>
</dbReference>
<sequence>MKSGSGEWLSIEDLMEKISNKSAQERKMSQANHLSYSARMRGRSKQPIYTSDKRAKFTQKENKKWVRFVTVLGYIISVSLPALSLSFYYIYVWDPKIERSSDNTTILAAKTEPVGKINKILIQNMNDSGKSKQKRNVEEKLDLNKILSDGLSSMESRENFR</sequence>
<feature type="region of interest" description="Disordered" evidence="1">
    <location>
        <begin position="22"/>
        <end position="43"/>
    </location>
</feature>
<keyword evidence="4" id="KW-1185">Reference proteome</keyword>